<reference evidence="2" key="1">
    <citation type="submission" date="2016-07" db="EMBL/GenBank/DDBJ databases">
        <title>Microvirga ossetica sp. nov. a new species of rhizobia isolated from root nodules of the legume species Vicia alpestris Steven originated from North Ossetia region in the Caucasus.</title>
        <authorList>
            <person name="Safronova V.I."/>
            <person name="Kuznetsova I.G."/>
            <person name="Sazanova A.L."/>
            <person name="Belimov A."/>
            <person name="Andronov E."/>
            <person name="Osledkin Y.S."/>
            <person name="Onishchuk O.P."/>
            <person name="Kurchak O.N."/>
            <person name="Shaposhnikov A.I."/>
            <person name="Willems A."/>
            <person name="Tikhonovich I.A."/>
        </authorList>
    </citation>
    <scope>NUCLEOTIDE SEQUENCE [LARGE SCALE GENOMIC DNA]</scope>
    <source>
        <strain evidence="2">V5/3M</strain>
        <plasmid evidence="2">unnamed2</plasmid>
    </source>
</reference>
<gene>
    <name evidence="2" type="ORF">BB934_39260</name>
</gene>
<dbReference type="EMBL" id="CP016619">
    <property type="protein sequence ID" value="ANY84265.1"/>
    <property type="molecule type" value="Genomic_DNA"/>
</dbReference>
<accession>A0A1B2EWD4</accession>
<protein>
    <submittedName>
        <fullName evidence="2">Uncharacterized protein</fullName>
    </submittedName>
</protein>
<feature type="transmembrane region" description="Helical" evidence="1">
    <location>
        <begin position="47"/>
        <end position="70"/>
    </location>
</feature>
<keyword evidence="1" id="KW-1133">Transmembrane helix</keyword>
<keyword evidence="1" id="KW-0472">Membrane</keyword>
<dbReference type="KEGG" id="moc:BB934_39260"/>
<evidence type="ECO:0000256" key="1">
    <source>
        <dbReference type="SAM" id="Phobius"/>
    </source>
</evidence>
<geneLocation type="plasmid" evidence="2">
    <name>unnamed2</name>
</geneLocation>
<name>A0A1B2EWD4_9HYPH</name>
<evidence type="ECO:0000313" key="2">
    <source>
        <dbReference type="EMBL" id="ANY84265.1"/>
    </source>
</evidence>
<dbReference type="AlphaFoldDB" id="A0A1B2EWD4"/>
<sequence length="75" mass="8687">MSHVPFIRFFRARDPDYEARRLKRRFAAIWHEYERAMRRRRGMSQGGFVVAVALIAFGSFVACAGLLLAFPGLLR</sequence>
<organism evidence="2">
    <name type="scientific">Microvirga ossetica</name>
    <dbReference type="NCBI Taxonomy" id="1882682"/>
    <lineage>
        <taxon>Bacteria</taxon>
        <taxon>Pseudomonadati</taxon>
        <taxon>Pseudomonadota</taxon>
        <taxon>Alphaproteobacteria</taxon>
        <taxon>Hyphomicrobiales</taxon>
        <taxon>Methylobacteriaceae</taxon>
        <taxon>Microvirga</taxon>
    </lineage>
</organism>
<keyword evidence="1" id="KW-0812">Transmembrane</keyword>
<proteinExistence type="predicted"/>
<keyword evidence="2" id="KW-0614">Plasmid</keyword>